<organism evidence="3 4">
    <name type="scientific">Larkinella bovis</name>
    <dbReference type="NCBI Taxonomy" id="683041"/>
    <lineage>
        <taxon>Bacteria</taxon>
        <taxon>Pseudomonadati</taxon>
        <taxon>Bacteroidota</taxon>
        <taxon>Cytophagia</taxon>
        <taxon>Cytophagales</taxon>
        <taxon>Spirosomataceae</taxon>
        <taxon>Larkinella</taxon>
    </lineage>
</organism>
<feature type="domain" description="Gfo/Idh/MocA-like oxidoreductase N-terminal" evidence="1">
    <location>
        <begin position="54"/>
        <end position="168"/>
    </location>
</feature>
<dbReference type="PROSITE" id="PS51318">
    <property type="entry name" value="TAT"/>
    <property type="match status" value="1"/>
</dbReference>
<dbReference type="InterPro" id="IPR043906">
    <property type="entry name" value="Gfo/Idh/MocA_OxRdtase_bact_C"/>
</dbReference>
<keyword evidence="4" id="KW-1185">Reference proteome</keyword>
<reference evidence="4" key="1">
    <citation type="journal article" date="2019" name="Int. J. Syst. Evol. Microbiol.">
        <title>The Global Catalogue of Microorganisms (GCM) 10K type strain sequencing project: providing services to taxonomists for standard genome sequencing and annotation.</title>
        <authorList>
            <consortium name="The Broad Institute Genomics Platform"/>
            <consortium name="The Broad Institute Genome Sequencing Center for Infectious Disease"/>
            <person name="Wu L."/>
            <person name="Ma J."/>
        </authorList>
    </citation>
    <scope>NUCLEOTIDE SEQUENCE [LARGE SCALE GENOMIC DNA]</scope>
    <source>
        <strain evidence="4">CCUG 55250</strain>
    </source>
</reference>
<dbReference type="RefSeq" id="WP_379846478.1">
    <property type="nucleotide sequence ID" value="NZ_JBHSMA010000004.1"/>
</dbReference>
<dbReference type="Gene3D" id="3.30.360.10">
    <property type="entry name" value="Dihydrodipicolinate Reductase, domain 2"/>
    <property type="match status" value="1"/>
</dbReference>
<dbReference type="Proteomes" id="UP001596106">
    <property type="component" value="Unassembled WGS sequence"/>
</dbReference>
<evidence type="ECO:0000313" key="3">
    <source>
        <dbReference type="EMBL" id="MFC5410652.1"/>
    </source>
</evidence>
<name>A0ABW0IEW1_9BACT</name>
<comment type="caution">
    <text evidence="3">The sequence shown here is derived from an EMBL/GenBank/DDBJ whole genome shotgun (WGS) entry which is preliminary data.</text>
</comment>
<evidence type="ECO:0000313" key="4">
    <source>
        <dbReference type="Proteomes" id="UP001596106"/>
    </source>
</evidence>
<dbReference type="Gene3D" id="3.40.50.720">
    <property type="entry name" value="NAD(P)-binding Rossmann-like Domain"/>
    <property type="match status" value="1"/>
</dbReference>
<dbReference type="InterPro" id="IPR050463">
    <property type="entry name" value="Gfo/Idh/MocA_oxidrdct_glycsds"/>
</dbReference>
<evidence type="ECO:0000259" key="1">
    <source>
        <dbReference type="Pfam" id="PF01408"/>
    </source>
</evidence>
<dbReference type="PANTHER" id="PTHR43818:SF10">
    <property type="entry name" value="NADH-DEPENDENT DEHYDROGENASE-RELATED"/>
    <property type="match status" value="1"/>
</dbReference>
<sequence>MSHLNNKPDQSVSRRGFVKASSLALAGVTILPRHVLGGKQANGSRVIAPSDKLNVAGVGIGGMGKSNLNALAPTENIVALCDVDEKYAAPVFEKYPNAKRYKDYRKMLEAQKDIDGVVVATPDHLHGVITSAAMKLGKHVYVQKPLTVTVWESRELARLAKENPKVVTQMGNQGHSNDDARLINEWIADGAIGKVQEVHVWTNRPIWPQGMDFPKEAVDVPSTLDWELFLGPAPHRPYNPAYTPFKWRGWVDYGAGALGDMGAHLVDHPYWALGLNPPISVEASSTPFNKQSYPVASMVTYEFETKDKKKPLVMTWYDGGILPPKPLEFGDGPVPKSGGVLYVGTKGKLFHETYGSKPRLLPQEKMDSYKKPAQTIPRVGMSHERNWAEACKGNGKAVSPFEYAGPLCETMLLGIVALYKQGTKLNWDTKTMQFTNAPELNQYLKREYRQGWVM</sequence>
<dbReference type="EMBL" id="JBHSMA010000004">
    <property type="protein sequence ID" value="MFC5410652.1"/>
    <property type="molecule type" value="Genomic_DNA"/>
</dbReference>
<gene>
    <name evidence="3" type="ORF">ACFPMF_15115</name>
</gene>
<dbReference type="Pfam" id="PF19051">
    <property type="entry name" value="GFO_IDH_MocA_C2"/>
    <property type="match status" value="1"/>
</dbReference>
<dbReference type="SUPFAM" id="SSF51735">
    <property type="entry name" value="NAD(P)-binding Rossmann-fold domains"/>
    <property type="match status" value="1"/>
</dbReference>
<dbReference type="SUPFAM" id="SSF55347">
    <property type="entry name" value="Glyceraldehyde-3-phosphate dehydrogenase-like, C-terminal domain"/>
    <property type="match status" value="1"/>
</dbReference>
<dbReference type="InterPro" id="IPR006311">
    <property type="entry name" value="TAT_signal"/>
</dbReference>
<evidence type="ECO:0000259" key="2">
    <source>
        <dbReference type="Pfam" id="PF19051"/>
    </source>
</evidence>
<dbReference type="InterPro" id="IPR000683">
    <property type="entry name" value="Gfo/Idh/MocA-like_OxRdtase_N"/>
</dbReference>
<dbReference type="InterPro" id="IPR036291">
    <property type="entry name" value="NAD(P)-bd_dom_sf"/>
</dbReference>
<dbReference type="PANTHER" id="PTHR43818">
    <property type="entry name" value="BCDNA.GH03377"/>
    <property type="match status" value="1"/>
</dbReference>
<proteinExistence type="predicted"/>
<protein>
    <submittedName>
        <fullName evidence="3">Gfo/Idh/MocA family protein</fullName>
    </submittedName>
</protein>
<feature type="domain" description="Gfo/Idh/MocA-like oxidoreductase bacterial type C-terminal" evidence="2">
    <location>
        <begin position="217"/>
        <end position="303"/>
    </location>
</feature>
<accession>A0ABW0IEW1</accession>
<dbReference type="Pfam" id="PF01408">
    <property type="entry name" value="GFO_IDH_MocA"/>
    <property type="match status" value="1"/>
</dbReference>